<dbReference type="VEuPathDB" id="FungiDB:EYZ11_013430"/>
<reference evidence="1 2" key="1">
    <citation type="submission" date="2019-03" db="EMBL/GenBank/DDBJ databases">
        <title>The genome sequence of a newly discovered highly antifungal drug resistant Aspergillus species, Aspergillus tanneri NIH 1004.</title>
        <authorList>
            <person name="Mounaud S."/>
            <person name="Singh I."/>
            <person name="Joardar V."/>
            <person name="Pakala S."/>
            <person name="Pakala S."/>
            <person name="Venepally P."/>
            <person name="Hoover J."/>
            <person name="Nierman W."/>
            <person name="Chung J."/>
            <person name="Losada L."/>
        </authorList>
    </citation>
    <scope>NUCLEOTIDE SEQUENCE [LARGE SCALE GENOMIC DNA]</scope>
    <source>
        <strain evidence="1 2">NIH1004</strain>
    </source>
</reference>
<organism evidence="1 2">
    <name type="scientific">Aspergillus tanneri</name>
    <dbReference type="NCBI Taxonomy" id="1220188"/>
    <lineage>
        <taxon>Eukaryota</taxon>
        <taxon>Fungi</taxon>
        <taxon>Dikarya</taxon>
        <taxon>Ascomycota</taxon>
        <taxon>Pezizomycotina</taxon>
        <taxon>Eurotiomycetes</taxon>
        <taxon>Eurotiomycetidae</taxon>
        <taxon>Eurotiales</taxon>
        <taxon>Aspergillaceae</taxon>
        <taxon>Aspergillus</taxon>
        <taxon>Aspergillus subgen. Circumdati</taxon>
    </lineage>
</organism>
<proteinExistence type="predicted"/>
<protein>
    <recommendedName>
        <fullName evidence="3">F-box domain-containing protein</fullName>
    </recommendedName>
</protein>
<comment type="caution">
    <text evidence="1">The sequence shown here is derived from an EMBL/GenBank/DDBJ whole genome shotgun (WGS) entry which is preliminary data.</text>
</comment>
<keyword evidence="2" id="KW-1185">Reference proteome</keyword>
<dbReference type="Proteomes" id="UP000308092">
    <property type="component" value="Unassembled WGS sequence"/>
</dbReference>
<gene>
    <name evidence="1" type="ORF">EYZ11_013430</name>
</gene>
<name>A0A4V3UMF8_9EURO</name>
<dbReference type="EMBL" id="SOSA01001463">
    <property type="protein sequence ID" value="THC87124.1"/>
    <property type="molecule type" value="Genomic_DNA"/>
</dbReference>
<evidence type="ECO:0008006" key="3">
    <source>
        <dbReference type="Google" id="ProtNLM"/>
    </source>
</evidence>
<dbReference type="AlphaFoldDB" id="A0A4V3UMF8"/>
<evidence type="ECO:0000313" key="1">
    <source>
        <dbReference type="EMBL" id="THC87124.1"/>
    </source>
</evidence>
<sequence length="214" mass="24271">MPLLAFPVEILGLVLENLNICDLWNVYDSCEALRLSSARYLFRALEIRFDRAYPAVLNSRPFPLSPNRLLKMVTQWSLYVRKVDVWGDEDFLQQEFLDVLATLVNLRTFSISYPPSLASFQTLLVRLGALPSLRSLSVDFMSPRIWTVPVTFNHLRQLHLFCIEHEPGLAPETWRGALYHAPVSPIPAAPLLVDIGRAAGKRHLARTSFPASET</sequence>
<accession>A0A4V3UMF8</accession>
<evidence type="ECO:0000313" key="2">
    <source>
        <dbReference type="Proteomes" id="UP000308092"/>
    </source>
</evidence>